<accession>A0A1H5HUA7</accession>
<dbReference type="OrthoDB" id="8196557at2"/>
<dbReference type="EMBL" id="FNTH01000001">
    <property type="protein sequence ID" value="SEE31281.1"/>
    <property type="molecule type" value="Genomic_DNA"/>
</dbReference>
<dbReference type="Pfam" id="PF05137">
    <property type="entry name" value="PilN"/>
    <property type="match status" value="1"/>
</dbReference>
<evidence type="ECO:0000313" key="2">
    <source>
        <dbReference type="EMBL" id="SEE31281.1"/>
    </source>
</evidence>
<organism evidence="2 3">
    <name type="scientific">Bradyrhizobium erythrophlei</name>
    <dbReference type="NCBI Taxonomy" id="1437360"/>
    <lineage>
        <taxon>Bacteria</taxon>
        <taxon>Pseudomonadati</taxon>
        <taxon>Pseudomonadota</taxon>
        <taxon>Alphaproteobacteria</taxon>
        <taxon>Hyphomicrobiales</taxon>
        <taxon>Nitrobacteraceae</taxon>
        <taxon>Bradyrhizobium</taxon>
    </lineage>
</organism>
<evidence type="ECO:0000256" key="1">
    <source>
        <dbReference type="SAM" id="Phobius"/>
    </source>
</evidence>
<evidence type="ECO:0000313" key="3">
    <source>
        <dbReference type="Proteomes" id="UP000198992"/>
    </source>
</evidence>
<dbReference type="InterPro" id="IPR052534">
    <property type="entry name" value="Extracell_DNA_Util/SecSys_Comp"/>
</dbReference>
<keyword evidence="1" id="KW-0472">Membrane</keyword>
<proteinExistence type="predicted"/>
<dbReference type="InterPro" id="IPR007813">
    <property type="entry name" value="PilN"/>
</dbReference>
<dbReference type="InterPro" id="IPR043129">
    <property type="entry name" value="ATPase_NBD"/>
</dbReference>
<dbReference type="RefSeq" id="WP_092124802.1">
    <property type="nucleotide sequence ID" value="NZ_FNTH01000001.1"/>
</dbReference>
<dbReference type="Proteomes" id="UP000198992">
    <property type="component" value="Unassembled WGS sequence"/>
</dbReference>
<keyword evidence="1" id="KW-0812">Transmembrane</keyword>
<dbReference type="SUPFAM" id="SSF53067">
    <property type="entry name" value="Actin-like ATPase domain"/>
    <property type="match status" value="1"/>
</dbReference>
<name>A0A1H5HUA7_9BRAD</name>
<reference evidence="2 3" key="1">
    <citation type="submission" date="2016-10" db="EMBL/GenBank/DDBJ databases">
        <authorList>
            <person name="de Groot N.N."/>
        </authorList>
    </citation>
    <scope>NUCLEOTIDE SEQUENCE [LARGE SCALE GENOMIC DNA]</scope>
    <source>
        <strain evidence="2 3">MT12</strain>
    </source>
</reference>
<feature type="transmembrane region" description="Helical" evidence="1">
    <location>
        <begin position="193"/>
        <end position="214"/>
    </location>
</feature>
<dbReference type="PANTHER" id="PTHR40278">
    <property type="entry name" value="DNA UTILIZATION PROTEIN HOFN"/>
    <property type="match status" value="1"/>
</dbReference>
<dbReference type="PANTHER" id="PTHR40278:SF1">
    <property type="entry name" value="DNA UTILIZATION PROTEIN HOFN"/>
    <property type="match status" value="1"/>
</dbReference>
<keyword evidence="1" id="KW-1133">Transmembrane helix</keyword>
<sequence>MNIDVIMRRWIDILAHLCLGWQERRRARHWLKVTRVGSDWVVEDATKSARSTFAAGAVGNALPDEIIRAAQKSFVILELSSSDIVSRAMNVPAQARDLLAGIVRNQIERLFPWRASQAAYGFNVATSADANILNVQILATSRETLDDACGQLGALGLRIDRVVAGKGSGDGTVTLWSRLAEASDSSLSRTRGIVVGLMVAAVCLTMVVNVWAFMNAASADSESDEIGSRLATLQRRIKGSSSKEAIASLAPAERARALKETSPVAVVVVEALSRALPDTSYLTELNMDGSTLRIVGLAGDAPSLIAPLERSGHFKDVHFFAPTTRNADGARFVFHIEARVEPHVRIDGE</sequence>
<gene>
    <name evidence="2" type="ORF">SAMN05444164_7633</name>
</gene>
<protein>
    <submittedName>
        <fullName evidence="2">General secretion pathway protein L</fullName>
    </submittedName>
</protein>
<dbReference type="AlphaFoldDB" id="A0A1H5HUA7"/>